<name>A0AAE9YV78_9GAMM</name>
<gene>
    <name evidence="1" type="ORF">SG35_011440</name>
</gene>
<dbReference type="Proteomes" id="UP000032568">
    <property type="component" value="Chromosome"/>
</dbReference>
<evidence type="ECO:0000313" key="2">
    <source>
        <dbReference type="Proteomes" id="UP000032568"/>
    </source>
</evidence>
<reference evidence="1 2" key="2">
    <citation type="journal article" date="2022" name="Mar. Drugs">
        <title>Bioassay-Guided Fractionation Leads to the Detection of Cholic Acid Generated by the Rare Thalassomonas sp.</title>
        <authorList>
            <person name="Pheiffer F."/>
            <person name="Schneider Y.K."/>
            <person name="Hansen E.H."/>
            <person name="Andersen J.H."/>
            <person name="Isaksson J."/>
            <person name="Busche T."/>
            <person name="R C."/>
            <person name="Kalinowski J."/>
            <person name="Zyl L.V."/>
            <person name="Trindade M."/>
        </authorList>
    </citation>
    <scope>NUCLEOTIDE SEQUENCE [LARGE SCALE GENOMIC DNA]</scope>
    <source>
        <strain evidence="1 2">A5K-106</strain>
    </source>
</reference>
<dbReference type="EMBL" id="CP059735">
    <property type="protein sequence ID" value="WDE01192.1"/>
    <property type="molecule type" value="Genomic_DNA"/>
</dbReference>
<dbReference type="RefSeq" id="WP_044831488.1">
    <property type="nucleotide sequence ID" value="NZ_CP059735.1"/>
</dbReference>
<proteinExistence type="predicted"/>
<sequence>MDLLKYPGVGRSGHFCKGHYLYCNFGYQYLACKAADKPDDPLLGLPMMQCYADKYYARQFLMTLHQWKNPLDIISRLMSYLLGDEQSLSRFSEAQAIRYLVDSLLNRDLLVFEMDEPRMTYSGH</sequence>
<reference evidence="1 2" key="1">
    <citation type="journal article" date="2015" name="Genome Announc.">
        <title>Draft Genome Sequences of Marine Isolates of Thalassomonas viridans and Thalassomonas actiniarum.</title>
        <authorList>
            <person name="Olonade I."/>
            <person name="van Zyl L.J."/>
            <person name="Trindade M."/>
        </authorList>
    </citation>
    <scope>NUCLEOTIDE SEQUENCE [LARGE SCALE GENOMIC DNA]</scope>
    <source>
        <strain evidence="1 2">A5K-106</strain>
    </source>
</reference>
<accession>A0AAE9YV78</accession>
<evidence type="ECO:0000313" key="1">
    <source>
        <dbReference type="EMBL" id="WDE01192.1"/>
    </source>
</evidence>
<organism evidence="1 2">
    <name type="scientific">Thalassomonas actiniarum</name>
    <dbReference type="NCBI Taxonomy" id="485447"/>
    <lineage>
        <taxon>Bacteria</taxon>
        <taxon>Pseudomonadati</taxon>
        <taxon>Pseudomonadota</taxon>
        <taxon>Gammaproteobacteria</taxon>
        <taxon>Alteromonadales</taxon>
        <taxon>Colwelliaceae</taxon>
        <taxon>Thalassomonas</taxon>
    </lineage>
</organism>
<keyword evidence="2" id="KW-1185">Reference proteome</keyword>
<dbReference type="KEGG" id="tact:SG35_011440"/>
<dbReference type="AlphaFoldDB" id="A0AAE9YV78"/>
<protein>
    <submittedName>
        <fullName evidence="1">Uncharacterized protein</fullName>
    </submittedName>
</protein>